<dbReference type="InterPro" id="IPR008271">
    <property type="entry name" value="Ser/Thr_kinase_AS"/>
</dbReference>
<dbReference type="InterPro" id="IPR025287">
    <property type="entry name" value="WAK_GUB"/>
</dbReference>
<feature type="domain" description="Protein kinase" evidence="18">
    <location>
        <begin position="518"/>
        <end position="805"/>
    </location>
</feature>
<evidence type="ECO:0000256" key="2">
    <source>
        <dbReference type="ARBA" id="ARBA00012513"/>
    </source>
</evidence>
<dbReference type="SUPFAM" id="SSF56112">
    <property type="entry name" value="Protein kinase-like (PK-like)"/>
    <property type="match status" value="1"/>
</dbReference>
<gene>
    <name evidence="19" type="ORF">D0Y65_024536</name>
</gene>
<evidence type="ECO:0000256" key="17">
    <source>
        <dbReference type="SAM" id="Phobius"/>
    </source>
</evidence>
<evidence type="ECO:0000256" key="8">
    <source>
        <dbReference type="ARBA" id="ARBA00022777"/>
    </source>
</evidence>
<keyword evidence="20" id="KW-1185">Reference proteome</keyword>
<protein>
    <recommendedName>
        <fullName evidence="2">non-specific serine/threonine protein kinase</fullName>
        <ecNumber evidence="2">2.7.11.1</ecNumber>
    </recommendedName>
</protein>
<dbReference type="GO" id="GO:0106310">
    <property type="term" value="F:protein serine kinase activity"/>
    <property type="evidence" value="ECO:0007669"/>
    <property type="project" value="RHEA"/>
</dbReference>
<keyword evidence="8 19" id="KW-0418">Kinase</keyword>
<name>A0A445J2I9_GLYSO</name>
<keyword evidence="5 17" id="KW-0812">Transmembrane</keyword>
<keyword evidence="4 19" id="KW-0808">Transferase</keyword>
<dbReference type="FunFam" id="1.10.510.10:FF:000161">
    <property type="entry name" value="Wall-associated receptor kinase-like 20"/>
    <property type="match status" value="1"/>
</dbReference>
<dbReference type="InterPro" id="IPR001245">
    <property type="entry name" value="Ser-Thr/Tyr_kinase_cat_dom"/>
</dbReference>
<dbReference type="Pfam" id="PF07714">
    <property type="entry name" value="PK_Tyr_Ser-Thr"/>
    <property type="match status" value="1"/>
</dbReference>
<dbReference type="PANTHER" id="PTHR46008">
    <property type="entry name" value="LEAF RUST 10 DISEASE-RESISTANCE LOCUS RECEPTOR-LIKE PROTEIN KINASE-LIKE 1.4"/>
    <property type="match status" value="1"/>
</dbReference>
<evidence type="ECO:0000256" key="1">
    <source>
        <dbReference type="ARBA" id="ARBA00004167"/>
    </source>
</evidence>
<dbReference type="InterPro" id="IPR000719">
    <property type="entry name" value="Prot_kinase_dom"/>
</dbReference>
<evidence type="ECO:0000256" key="14">
    <source>
        <dbReference type="ARBA" id="ARBA00048679"/>
    </source>
</evidence>
<evidence type="ECO:0000313" key="19">
    <source>
        <dbReference type="EMBL" id="RZB92613.1"/>
    </source>
</evidence>
<evidence type="ECO:0000256" key="12">
    <source>
        <dbReference type="ARBA" id="ARBA00023180"/>
    </source>
</evidence>
<keyword evidence="12" id="KW-0325">Glycoprotein</keyword>
<evidence type="ECO:0000259" key="18">
    <source>
        <dbReference type="PROSITE" id="PS50011"/>
    </source>
</evidence>
<organism evidence="19 20">
    <name type="scientific">Glycine soja</name>
    <name type="common">Wild soybean</name>
    <dbReference type="NCBI Taxonomy" id="3848"/>
    <lineage>
        <taxon>Eukaryota</taxon>
        <taxon>Viridiplantae</taxon>
        <taxon>Streptophyta</taxon>
        <taxon>Embryophyta</taxon>
        <taxon>Tracheophyta</taxon>
        <taxon>Spermatophyta</taxon>
        <taxon>Magnoliopsida</taxon>
        <taxon>eudicotyledons</taxon>
        <taxon>Gunneridae</taxon>
        <taxon>Pentapetalae</taxon>
        <taxon>rosids</taxon>
        <taxon>fabids</taxon>
        <taxon>Fabales</taxon>
        <taxon>Fabaceae</taxon>
        <taxon>Papilionoideae</taxon>
        <taxon>50 kb inversion clade</taxon>
        <taxon>NPAAA clade</taxon>
        <taxon>indigoferoid/millettioid clade</taxon>
        <taxon>Phaseoleae</taxon>
        <taxon>Glycine</taxon>
        <taxon>Glycine subgen. Soja</taxon>
    </lineage>
</organism>
<feature type="region of interest" description="Disordered" evidence="16">
    <location>
        <begin position="794"/>
        <end position="842"/>
    </location>
</feature>
<accession>A0A445J2I9</accession>
<dbReference type="PROSITE" id="PS00107">
    <property type="entry name" value="PROTEIN_KINASE_ATP"/>
    <property type="match status" value="1"/>
</dbReference>
<dbReference type="PROSITE" id="PS51257">
    <property type="entry name" value="PROKAR_LIPOPROTEIN"/>
    <property type="match status" value="1"/>
</dbReference>
<sequence length="842" mass="95170">MNILSERLLRALVVRMDIHIHMLLTSISCLFFITLPQSLSQPPSVFNYSACKEWPYNCGTLSGIFYPFWGENRPPHCGGGEAFRLSCHDDITTILIASHNLMVKNIHDTTRTMRVVPTDLDPNVCSLQSKNIYDDIHAKATHFLYPNPSLYSNNICEGFETPHSFSSSLVFSSSFSNLQNQMILQISFHYNKPQLCIITTILFLATTVLSSNPKFEACSPRSCGTGPPIKYPFWIPYEQEPFCGYPHFGITCMDKNPILRTSNYEFLVKDIYYSNSSFTVANIDVYEDKCPVPLYNYTFDQTPFTYSSENWNLSFFYNCSTEPIDYPTYEVDCAKNATHFSFAVFHKEALEHKNYSLNECQFMVNTPLNINESVNISSLLRMNYTEILKMGFVLNWTAPDCHYCEKSGGRCGFDGNQFLCFCKDKSYLKSCGSDPRKLRLIIGVVSGVVGALGMGIIGFLCYRRKKNRYAISYIQSRSLSSDPSSKDTEKGVQSFTQSFVPGVPLFLYDELEEATNYFDSSKELGEGGFGTVYFGKLRDGRSVAVKRLYENNFKRVAQFMNEIKILAKLVHPNLVKLYGCTSRHSRELLLVYEYIPNGTVADHLHGQRSKPGKLPWHIRMKIAVETASALNFLHHKDVIHRDVKTNNILLDSDFCVKVADFGLSRLFPDHVTHVSTAPQGTPGYVDPEYHQCYQLTKQSDVYSFGVVLVELISSLPAVDITRHRHEINLSNMAINKIHNQALHELVDPTLGFESDFKVRKMINAVAELAFQCLQSSKEMRPSMEEVVETLKDIQSDGKHKSQPEVMDITSTADDVVLLKDDPPPPSPDSNAVSKSTTPNASG</sequence>
<dbReference type="PROSITE" id="PS00108">
    <property type="entry name" value="PROTEIN_KINASE_ST"/>
    <property type="match status" value="1"/>
</dbReference>
<dbReference type="Pfam" id="PF14380">
    <property type="entry name" value="WAK_assoc"/>
    <property type="match status" value="1"/>
</dbReference>
<dbReference type="GO" id="GO:0030247">
    <property type="term" value="F:polysaccharide binding"/>
    <property type="evidence" value="ECO:0007669"/>
    <property type="project" value="InterPro"/>
</dbReference>
<keyword evidence="11 17" id="KW-0472">Membrane</keyword>
<feature type="compositionally biased region" description="Polar residues" evidence="16">
    <location>
        <begin position="830"/>
        <end position="842"/>
    </location>
</feature>
<dbReference type="Gene3D" id="3.30.200.20">
    <property type="entry name" value="Phosphorylase Kinase, domain 1"/>
    <property type="match status" value="1"/>
</dbReference>
<dbReference type="EMBL" id="QZWG01000009">
    <property type="protein sequence ID" value="RZB92613.1"/>
    <property type="molecule type" value="Genomic_DNA"/>
</dbReference>
<comment type="caution">
    <text evidence="19">The sequence shown here is derived from an EMBL/GenBank/DDBJ whole genome shotgun (WGS) entry which is preliminary data.</text>
</comment>
<keyword evidence="3" id="KW-0723">Serine/threonine-protein kinase</keyword>
<reference evidence="19 20" key="1">
    <citation type="submission" date="2018-09" db="EMBL/GenBank/DDBJ databases">
        <title>A high-quality reference genome of wild soybean provides a powerful tool to mine soybean genomes.</title>
        <authorList>
            <person name="Xie M."/>
            <person name="Chung C.Y.L."/>
            <person name="Li M.-W."/>
            <person name="Wong F.-L."/>
            <person name="Chan T.-F."/>
            <person name="Lam H.-M."/>
        </authorList>
    </citation>
    <scope>NUCLEOTIDE SEQUENCE [LARGE SCALE GENOMIC DNA]</scope>
    <source>
        <strain evidence="20">cv. W05</strain>
        <tissue evidence="19">Hypocotyl of etiolated seedlings</tissue>
    </source>
</reference>
<evidence type="ECO:0000256" key="6">
    <source>
        <dbReference type="ARBA" id="ARBA00022729"/>
    </source>
</evidence>
<evidence type="ECO:0000256" key="13">
    <source>
        <dbReference type="ARBA" id="ARBA00047899"/>
    </source>
</evidence>
<dbReference type="InterPro" id="IPR032872">
    <property type="entry name" value="WAK_assoc_C"/>
</dbReference>
<evidence type="ECO:0000256" key="3">
    <source>
        <dbReference type="ARBA" id="ARBA00022527"/>
    </source>
</evidence>
<dbReference type="SMART" id="SM00220">
    <property type="entry name" value="S_TKc"/>
    <property type="match status" value="1"/>
</dbReference>
<dbReference type="InterPro" id="IPR017441">
    <property type="entry name" value="Protein_kinase_ATP_BS"/>
</dbReference>
<comment type="catalytic activity">
    <reaction evidence="14">
        <text>L-seryl-[protein] + ATP = O-phospho-L-seryl-[protein] + ADP + H(+)</text>
        <dbReference type="Rhea" id="RHEA:17989"/>
        <dbReference type="Rhea" id="RHEA-COMP:9863"/>
        <dbReference type="Rhea" id="RHEA-COMP:11604"/>
        <dbReference type="ChEBI" id="CHEBI:15378"/>
        <dbReference type="ChEBI" id="CHEBI:29999"/>
        <dbReference type="ChEBI" id="CHEBI:30616"/>
        <dbReference type="ChEBI" id="CHEBI:83421"/>
        <dbReference type="ChEBI" id="CHEBI:456216"/>
        <dbReference type="EC" id="2.7.11.1"/>
    </reaction>
</comment>
<feature type="transmembrane region" description="Helical" evidence="17">
    <location>
        <begin position="440"/>
        <end position="462"/>
    </location>
</feature>
<evidence type="ECO:0000256" key="5">
    <source>
        <dbReference type="ARBA" id="ARBA00022692"/>
    </source>
</evidence>
<keyword evidence="6" id="KW-0732">Signal</keyword>
<dbReference type="PROSITE" id="PS50011">
    <property type="entry name" value="PROTEIN_KINASE_DOM"/>
    <property type="match status" value="1"/>
</dbReference>
<dbReference type="InterPro" id="IPR011009">
    <property type="entry name" value="Kinase-like_dom_sf"/>
</dbReference>
<dbReference type="PANTHER" id="PTHR46008:SF20">
    <property type="entry name" value="PROTEIN KINASE DOMAIN-CONTAINING PROTEIN"/>
    <property type="match status" value="1"/>
</dbReference>
<dbReference type="EC" id="2.7.11.1" evidence="2"/>
<dbReference type="GO" id="GO:0004674">
    <property type="term" value="F:protein serine/threonine kinase activity"/>
    <property type="evidence" value="ECO:0007669"/>
    <property type="project" value="UniProtKB-KW"/>
</dbReference>
<keyword evidence="19" id="KW-0675">Receptor</keyword>
<keyword evidence="9 15" id="KW-0067">ATP-binding</keyword>
<proteinExistence type="predicted"/>
<dbReference type="GO" id="GO:0005524">
    <property type="term" value="F:ATP binding"/>
    <property type="evidence" value="ECO:0007669"/>
    <property type="project" value="UniProtKB-UniRule"/>
</dbReference>
<evidence type="ECO:0000256" key="4">
    <source>
        <dbReference type="ARBA" id="ARBA00022679"/>
    </source>
</evidence>
<evidence type="ECO:0000256" key="10">
    <source>
        <dbReference type="ARBA" id="ARBA00022989"/>
    </source>
</evidence>
<evidence type="ECO:0000256" key="11">
    <source>
        <dbReference type="ARBA" id="ARBA00023136"/>
    </source>
</evidence>
<evidence type="ECO:0000256" key="15">
    <source>
        <dbReference type="PROSITE-ProRule" id="PRU10141"/>
    </source>
</evidence>
<feature type="binding site" evidence="15">
    <location>
        <position position="546"/>
    </location>
    <ligand>
        <name>ATP</name>
        <dbReference type="ChEBI" id="CHEBI:30616"/>
    </ligand>
</feature>
<dbReference type="Gene3D" id="1.10.510.10">
    <property type="entry name" value="Transferase(Phosphotransferase) domain 1"/>
    <property type="match status" value="1"/>
</dbReference>
<dbReference type="AlphaFoldDB" id="A0A445J2I9"/>
<keyword evidence="7 15" id="KW-0547">Nucleotide-binding</keyword>
<evidence type="ECO:0000256" key="16">
    <source>
        <dbReference type="SAM" id="MobiDB-lite"/>
    </source>
</evidence>
<comment type="catalytic activity">
    <reaction evidence="13">
        <text>L-threonyl-[protein] + ATP = O-phospho-L-threonyl-[protein] + ADP + H(+)</text>
        <dbReference type="Rhea" id="RHEA:46608"/>
        <dbReference type="Rhea" id="RHEA-COMP:11060"/>
        <dbReference type="Rhea" id="RHEA-COMP:11605"/>
        <dbReference type="ChEBI" id="CHEBI:15378"/>
        <dbReference type="ChEBI" id="CHEBI:30013"/>
        <dbReference type="ChEBI" id="CHEBI:30616"/>
        <dbReference type="ChEBI" id="CHEBI:61977"/>
        <dbReference type="ChEBI" id="CHEBI:456216"/>
        <dbReference type="EC" id="2.7.11.1"/>
    </reaction>
</comment>
<comment type="subcellular location">
    <subcellularLocation>
        <location evidence="1">Membrane</location>
        <topology evidence="1">Single-pass membrane protein</topology>
    </subcellularLocation>
</comment>
<dbReference type="Pfam" id="PF13947">
    <property type="entry name" value="GUB_WAK_bind"/>
    <property type="match status" value="2"/>
</dbReference>
<dbReference type="GO" id="GO:0005886">
    <property type="term" value="C:plasma membrane"/>
    <property type="evidence" value="ECO:0007669"/>
    <property type="project" value="UniProtKB-ARBA"/>
</dbReference>
<evidence type="ECO:0000256" key="9">
    <source>
        <dbReference type="ARBA" id="ARBA00022840"/>
    </source>
</evidence>
<dbReference type="Proteomes" id="UP000289340">
    <property type="component" value="Chromosome 9"/>
</dbReference>
<evidence type="ECO:0000313" key="20">
    <source>
        <dbReference type="Proteomes" id="UP000289340"/>
    </source>
</evidence>
<dbReference type="CDD" id="cd14066">
    <property type="entry name" value="STKc_IRAK"/>
    <property type="match status" value="1"/>
</dbReference>
<evidence type="ECO:0000256" key="7">
    <source>
        <dbReference type="ARBA" id="ARBA00022741"/>
    </source>
</evidence>
<keyword evidence="10 17" id="KW-1133">Transmembrane helix</keyword>